<sequence>MSTIEEVFCRTDEMVPFQTHFTLQRHFKPTHLYWTGVFDLLGIVMRFCGLDYPRGRLMREEEEAEVKATWEQGKLSHDGFISDLSALVDRP</sequence>
<keyword evidence="2" id="KW-1185">Reference proteome</keyword>
<organism evidence="1 2">
    <name type="scientific">Microbotryum silenes-dioicae</name>
    <dbReference type="NCBI Taxonomy" id="796604"/>
    <lineage>
        <taxon>Eukaryota</taxon>
        <taxon>Fungi</taxon>
        <taxon>Dikarya</taxon>
        <taxon>Basidiomycota</taxon>
        <taxon>Pucciniomycotina</taxon>
        <taxon>Microbotryomycetes</taxon>
        <taxon>Microbotryales</taxon>
        <taxon>Microbotryaceae</taxon>
        <taxon>Microbotryum</taxon>
    </lineage>
</organism>
<dbReference type="AlphaFoldDB" id="A0A2X0MAK2"/>
<protein>
    <submittedName>
        <fullName evidence="1">BQ5605_C005g03415 protein</fullName>
    </submittedName>
</protein>
<accession>A0A2X0MAK2</accession>
<dbReference type="Proteomes" id="UP000249464">
    <property type="component" value="Unassembled WGS sequence"/>
</dbReference>
<evidence type="ECO:0000313" key="1">
    <source>
        <dbReference type="EMBL" id="SGY75298.1"/>
    </source>
</evidence>
<gene>
    <name evidence="1" type="primary">BQ5605_C005g03415</name>
    <name evidence="1" type="ORF">BQ5605_C005G03415</name>
</gene>
<evidence type="ECO:0000313" key="2">
    <source>
        <dbReference type="Proteomes" id="UP000249464"/>
    </source>
</evidence>
<name>A0A2X0MAK2_9BASI</name>
<reference evidence="1 2" key="1">
    <citation type="submission" date="2016-11" db="EMBL/GenBank/DDBJ databases">
        <authorList>
            <person name="Jaros S."/>
            <person name="Januszkiewicz K."/>
            <person name="Wedrychowicz H."/>
        </authorList>
    </citation>
    <scope>NUCLEOTIDE SEQUENCE [LARGE SCALE GENOMIC DNA]</scope>
</reference>
<dbReference type="EMBL" id="FQNC01000047">
    <property type="protein sequence ID" value="SGY75298.1"/>
    <property type="molecule type" value="Genomic_DNA"/>
</dbReference>
<proteinExistence type="predicted"/>